<dbReference type="InterPro" id="IPR013128">
    <property type="entry name" value="Peptidase_C1A"/>
</dbReference>
<accession>A0A4Y7KM00</accession>
<dbReference type="AlphaFoldDB" id="A0A4Y7KM00"/>
<gene>
    <name evidence="3" type="ORF">C5167_049854</name>
</gene>
<evidence type="ECO:0000313" key="4">
    <source>
        <dbReference type="Proteomes" id="UP000316621"/>
    </source>
</evidence>
<dbReference type="GO" id="GO:0008234">
    <property type="term" value="F:cysteine-type peptidase activity"/>
    <property type="evidence" value="ECO:0007669"/>
    <property type="project" value="InterPro"/>
</dbReference>
<dbReference type="InterPro" id="IPR038765">
    <property type="entry name" value="Papain-like_cys_pep_sf"/>
</dbReference>
<feature type="domain" description="Peptidase C1A papain C-terminal" evidence="2">
    <location>
        <begin position="41"/>
        <end position="152"/>
    </location>
</feature>
<evidence type="ECO:0000259" key="2">
    <source>
        <dbReference type="SMART" id="SM00645"/>
    </source>
</evidence>
<dbReference type="EMBL" id="CM010722">
    <property type="protein sequence ID" value="RZC74373.1"/>
    <property type="molecule type" value="Genomic_DNA"/>
</dbReference>
<dbReference type="SMART" id="SM00645">
    <property type="entry name" value="Pept_C1"/>
    <property type="match status" value="1"/>
</dbReference>
<dbReference type="Gramene" id="RZC74373">
    <property type="protein sequence ID" value="RZC74373"/>
    <property type="gene ID" value="C5167_049854"/>
</dbReference>
<dbReference type="SUPFAM" id="SSF54001">
    <property type="entry name" value="Cysteine proteinases"/>
    <property type="match status" value="1"/>
</dbReference>
<evidence type="ECO:0000256" key="1">
    <source>
        <dbReference type="ARBA" id="ARBA00008455"/>
    </source>
</evidence>
<dbReference type="GO" id="GO:0006508">
    <property type="term" value="P:proteolysis"/>
    <property type="evidence" value="ECO:0007669"/>
    <property type="project" value="InterPro"/>
</dbReference>
<keyword evidence="4" id="KW-1185">Reference proteome</keyword>
<proteinExistence type="inferred from homology"/>
<reference evidence="3 4" key="1">
    <citation type="journal article" date="2018" name="Science">
        <title>The opium poppy genome and morphinan production.</title>
        <authorList>
            <person name="Guo L."/>
            <person name="Winzer T."/>
            <person name="Yang X."/>
            <person name="Li Y."/>
            <person name="Ning Z."/>
            <person name="He Z."/>
            <person name="Teodor R."/>
            <person name="Lu Y."/>
            <person name="Bowser T.A."/>
            <person name="Graham I.A."/>
            <person name="Ye K."/>
        </authorList>
    </citation>
    <scope>NUCLEOTIDE SEQUENCE [LARGE SCALE GENOMIC DNA]</scope>
    <source>
        <strain evidence="4">cv. HN1</strain>
        <tissue evidence="3">Leaves</tissue>
    </source>
</reference>
<dbReference type="InterPro" id="IPR000668">
    <property type="entry name" value="Peptidase_C1A_C"/>
</dbReference>
<name>A0A4Y7KM00_PAPSO</name>
<dbReference type="PANTHER" id="PTHR12411">
    <property type="entry name" value="CYSTEINE PROTEASE FAMILY C1-RELATED"/>
    <property type="match status" value="1"/>
</dbReference>
<dbReference type="STRING" id="3469.A0A4Y7KM00"/>
<dbReference type="Proteomes" id="UP000316621">
    <property type="component" value="Chromosome 8"/>
</dbReference>
<dbReference type="Pfam" id="PF00112">
    <property type="entry name" value="Peptidase_C1"/>
    <property type="match status" value="1"/>
</dbReference>
<protein>
    <recommendedName>
        <fullName evidence="2">Peptidase C1A papain C-terminal domain-containing protein</fullName>
    </recommendedName>
</protein>
<comment type="similarity">
    <text evidence="1">Belongs to the peptidase C1 family.</text>
</comment>
<dbReference type="Gene3D" id="3.90.70.10">
    <property type="entry name" value="Cysteine proteinases"/>
    <property type="match status" value="1"/>
</dbReference>
<evidence type="ECO:0000313" key="3">
    <source>
        <dbReference type="EMBL" id="RZC74373.1"/>
    </source>
</evidence>
<sequence length="153" mass="17343">MFLYINTNIGHHLPMFQTHSLSTLLGFNCCSRKRGAIHLSDNEASNKETSSSTMIICWAFSTVAAVEGVNKVTTRDLIPLCKQEFVDCDTSYIQRCDGGLTEYGFQFIIKNGEIETEEDYPYKAKDGKCDTNIQEHKCMWIKNLQRNASVINT</sequence>
<organism evidence="3 4">
    <name type="scientific">Papaver somniferum</name>
    <name type="common">Opium poppy</name>
    <dbReference type="NCBI Taxonomy" id="3469"/>
    <lineage>
        <taxon>Eukaryota</taxon>
        <taxon>Viridiplantae</taxon>
        <taxon>Streptophyta</taxon>
        <taxon>Embryophyta</taxon>
        <taxon>Tracheophyta</taxon>
        <taxon>Spermatophyta</taxon>
        <taxon>Magnoliopsida</taxon>
        <taxon>Ranunculales</taxon>
        <taxon>Papaveraceae</taxon>
        <taxon>Papaveroideae</taxon>
        <taxon>Papaver</taxon>
    </lineage>
</organism>